<evidence type="ECO:0000313" key="1">
    <source>
        <dbReference type="EMBL" id="KAK4543639.1"/>
    </source>
</evidence>
<dbReference type="AlphaFoldDB" id="A0AAV9JEB6"/>
<proteinExistence type="predicted"/>
<evidence type="ECO:0008006" key="3">
    <source>
        <dbReference type="Google" id="ProtNLM"/>
    </source>
</evidence>
<dbReference type="Proteomes" id="UP001324427">
    <property type="component" value="Unassembled WGS sequence"/>
</dbReference>
<name>A0AAV9JEB6_9PEZI</name>
<accession>A0AAV9JEB6</accession>
<gene>
    <name evidence="1" type="ORF">LTR36_005284</name>
</gene>
<protein>
    <recommendedName>
        <fullName evidence="3">EthD domain-containing protein</fullName>
    </recommendedName>
</protein>
<evidence type="ECO:0000313" key="2">
    <source>
        <dbReference type="Proteomes" id="UP001324427"/>
    </source>
</evidence>
<keyword evidence="2" id="KW-1185">Reference proteome</keyword>
<sequence>MPTPGLMFVGSRVLDQSKTSDAKYNEFYNNEHLPDVLKRGVSKVALRYKNANTSSPMPYVALYPLDDASYLQSPDLAKSVEETRSSKTFDNTDIYEHIHFDLRGYEKIQTFEGYGHADKSGKERGQTIVCVAMEPAEGQDQDFEDWYRRQHLDMLAMCRGYRRTTRYKKLDGQKPRYLALHEYACKADELPADQVKQVVATEWSQKIVGESLVFDRDVLELVQAQGDISLNL</sequence>
<dbReference type="EMBL" id="JAVFHQ010000030">
    <property type="protein sequence ID" value="KAK4543639.1"/>
    <property type="molecule type" value="Genomic_DNA"/>
</dbReference>
<reference evidence="1 2" key="1">
    <citation type="submission" date="2021-11" db="EMBL/GenBank/DDBJ databases">
        <title>Black yeast isolated from Biological Soil Crust.</title>
        <authorList>
            <person name="Kurbessoian T."/>
        </authorList>
    </citation>
    <scope>NUCLEOTIDE SEQUENCE [LARGE SCALE GENOMIC DNA]</scope>
    <source>
        <strain evidence="1 2">CCFEE 5522</strain>
    </source>
</reference>
<comment type="caution">
    <text evidence="1">The sequence shown here is derived from an EMBL/GenBank/DDBJ whole genome shotgun (WGS) entry which is preliminary data.</text>
</comment>
<organism evidence="1 2">
    <name type="scientific">Oleoguttula mirabilis</name>
    <dbReference type="NCBI Taxonomy" id="1507867"/>
    <lineage>
        <taxon>Eukaryota</taxon>
        <taxon>Fungi</taxon>
        <taxon>Dikarya</taxon>
        <taxon>Ascomycota</taxon>
        <taxon>Pezizomycotina</taxon>
        <taxon>Dothideomycetes</taxon>
        <taxon>Dothideomycetidae</taxon>
        <taxon>Mycosphaerellales</taxon>
        <taxon>Teratosphaeriaceae</taxon>
        <taxon>Oleoguttula</taxon>
    </lineage>
</organism>